<gene>
    <name evidence="1" type="ORF">Aargi30884_18470</name>
</gene>
<dbReference type="InterPro" id="IPR036163">
    <property type="entry name" value="HMA_dom_sf"/>
</dbReference>
<evidence type="ECO:0000313" key="2">
    <source>
        <dbReference type="Proteomes" id="UP000464754"/>
    </source>
</evidence>
<organism evidence="1 2">
    <name type="scientific">Amedibacterium intestinale</name>
    <dbReference type="NCBI Taxonomy" id="2583452"/>
    <lineage>
        <taxon>Bacteria</taxon>
        <taxon>Bacillati</taxon>
        <taxon>Bacillota</taxon>
        <taxon>Erysipelotrichia</taxon>
        <taxon>Erysipelotrichales</taxon>
        <taxon>Erysipelotrichaceae</taxon>
        <taxon>Amedibacterium</taxon>
    </lineage>
</organism>
<dbReference type="SUPFAM" id="SSF55008">
    <property type="entry name" value="HMA, heavy metal-associated domain"/>
    <property type="match status" value="1"/>
</dbReference>
<accession>A0A6N4TKD3</accession>
<dbReference type="Proteomes" id="UP000464754">
    <property type="component" value="Chromosome"/>
</dbReference>
<keyword evidence="2" id="KW-1185">Reference proteome</keyword>
<dbReference type="KEGG" id="aarg:Aargi30884_18470"/>
<evidence type="ECO:0000313" key="1">
    <source>
        <dbReference type="EMBL" id="BBK22944.1"/>
    </source>
</evidence>
<reference evidence="2" key="1">
    <citation type="submission" date="2019-05" db="EMBL/GenBank/DDBJ databases">
        <title>Complete genome sequencing of Absiella argi strain JCM 30884.</title>
        <authorList>
            <person name="Sakamoto M."/>
            <person name="Murakami T."/>
            <person name="Mori H."/>
        </authorList>
    </citation>
    <scope>NUCLEOTIDE SEQUENCE [LARGE SCALE GENOMIC DNA]</scope>
    <source>
        <strain evidence="2">JCM 30884</strain>
    </source>
</reference>
<evidence type="ECO:0008006" key="3">
    <source>
        <dbReference type="Google" id="ProtNLM"/>
    </source>
</evidence>
<dbReference type="EMBL" id="AP019695">
    <property type="protein sequence ID" value="BBK22944.1"/>
    <property type="molecule type" value="Genomic_DNA"/>
</dbReference>
<sequence length="63" mass="7161">MKSILMVRNLKDEESAKQIKLALSETRVDFEVNLEKQCVIVDGDSDMVAVARKVINDLGYIMF</sequence>
<dbReference type="GO" id="GO:0046872">
    <property type="term" value="F:metal ion binding"/>
    <property type="evidence" value="ECO:0007669"/>
    <property type="project" value="InterPro"/>
</dbReference>
<name>A0A6N4TKD3_9FIRM</name>
<protein>
    <recommendedName>
        <fullName evidence="3">HMA domain-containing protein</fullName>
    </recommendedName>
</protein>
<dbReference type="AlphaFoldDB" id="A0A6N4TKD3"/>
<proteinExistence type="predicted"/>